<accession>A0A6I4M834</accession>
<dbReference type="InterPro" id="IPR051907">
    <property type="entry name" value="DoxX-like_oxidoreductase"/>
</dbReference>
<evidence type="ECO:0000313" key="8">
    <source>
        <dbReference type="EMBL" id="MVZ99910.1"/>
    </source>
</evidence>
<keyword evidence="5 7" id="KW-1133">Transmembrane helix</keyword>
<dbReference type="Pfam" id="PF07681">
    <property type="entry name" value="DoxX"/>
    <property type="match status" value="1"/>
</dbReference>
<keyword evidence="9" id="KW-1185">Reference proteome</keyword>
<dbReference type="RefSeq" id="WP_151592130.1">
    <property type="nucleotide sequence ID" value="NZ_WBMS02000003.1"/>
</dbReference>
<sequence>MLDIDIAAAALRLTVGGIMIAHGRNHLFGPGGVEGTARWFGGVGLRPPRAHAWASGLLEMGAGAGLLLGLVTPLWSAAIIGVCAVAGIAVHRANGFFVFKDGYEYVLALGVMAVAIAALGPGTWSLDHLLHIDPSGGWAALGSLVAGLGGAAGMLAVCWRPSTAAKAPETV</sequence>
<comment type="similarity">
    <text evidence="2">Belongs to the DoxX family.</text>
</comment>
<dbReference type="EMBL" id="WBMS02000003">
    <property type="protein sequence ID" value="MVZ99910.1"/>
    <property type="molecule type" value="Genomic_DNA"/>
</dbReference>
<dbReference type="PANTHER" id="PTHR33452">
    <property type="entry name" value="OXIDOREDUCTASE CATD-RELATED"/>
    <property type="match status" value="1"/>
</dbReference>
<gene>
    <name evidence="8" type="ORF">F8568_005845</name>
</gene>
<feature type="transmembrane region" description="Helical" evidence="7">
    <location>
        <begin position="66"/>
        <end position="90"/>
    </location>
</feature>
<keyword evidence="6 7" id="KW-0472">Membrane</keyword>
<dbReference type="GO" id="GO:0005886">
    <property type="term" value="C:plasma membrane"/>
    <property type="evidence" value="ECO:0007669"/>
    <property type="project" value="UniProtKB-SubCell"/>
</dbReference>
<keyword evidence="3" id="KW-1003">Cell membrane</keyword>
<evidence type="ECO:0000256" key="5">
    <source>
        <dbReference type="ARBA" id="ARBA00022989"/>
    </source>
</evidence>
<evidence type="ECO:0000256" key="3">
    <source>
        <dbReference type="ARBA" id="ARBA00022475"/>
    </source>
</evidence>
<protein>
    <submittedName>
        <fullName evidence="8">DoxX family membrane protein</fullName>
    </submittedName>
</protein>
<evidence type="ECO:0000313" key="9">
    <source>
        <dbReference type="Proteomes" id="UP000462055"/>
    </source>
</evidence>
<evidence type="ECO:0000256" key="1">
    <source>
        <dbReference type="ARBA" id="ARBA00004651"/>
    </source>
</evidence>
<dbReference type="AlphaFoldDB" id="A0A6I4M834"/>
<reference evidence="8" key="1">
    <citation type="submission" date="2019-12" db="EMBL/GenBank/DDBJ databases">
        <title>Actinomadura physcomitrii sp. nov., a novel actinomycete isolated from moss [Physcomitrium sphaericum (Ludw) Fuernr].</title>
        <authorList>
            <person name="Zhuang X."/>
        </authorList>
    </citation>
    <scope>NUCLEOTIDE SEQUENCE [LARGE SCALE GENOMIC DNA]</scope>
    <source>
        <strain evidence="8">LD22</strain>
    </source>
</reference>
<organism evidence="8 9">
    <name type="scientific">Actinomadura physcomitrii</name>
    <dbReference type="NCBI Taxonomy" id="2650748"/>
    <lineage>
        <taxon>Bacteria</taxon>
        <taxon>Bacillati</taxon>
        <taxon>Actinomycetota</taxon>
        <taxon>Actinomycetes</taxon>
        <taxon>Streptosporangiales</taxon>
        <taxon>Thermomonosporaceae</taxon>
        <taxon>Actinomadura</taxon>
    </lineage>
</organism>
<comment type="subcellular location">
    <subcellularLocation>
        <location evidence="1">Cell membrane</location>
        <topology evidence="1">Multi-pass membrane protein</topology>
    </subcellularLocation>
</comment>
<dbReference type="PANTHER" id="PTHR33452:SF1">
    <property type="entry name" value="INNER MEMBRANE PROTEIN YPHA-RELATED"/>
    <property type="match status" value="1"/>
</dbReference>
<name>A0A6I4M834_9ACTN</name>
<evidence type="ECO:0000256" key="4">
    <source>
        <dbReference type="ARBA" id="ARBA00022692"/>
    </source>
</evidence>
<evidence type="ECO:0000256" key="2">
    <source>
        <dbReference type="ARBA" id="ARBA00006679"/>
    </source>
</evidence>
<evidence type="ECO:0000256" key="7">
    <source>
        <dbReference type="SAM" id="Phobius"/>
    </source>
</evidence>
<feature type="transmembrane region" description="Helical" evidence="7">
    <location>
        <begin position="136"/>
        <end position="159"/>
    </location>
</feature>
<dbReference type="Proteomes" id="UP000462055">
    <property type="component" value="Unassembled WGS sequence"/>
</dbReference>
<feature type="transmembrane region" description="Helical" evidence="7">
    <location>
        <begin position="102"/>
        <end position="124"/>
    </location>
</feature>
<evidence type="ECO:0000256" key="6">
    <source>
        <dbReference type="ARBA" id="ARBA00023136"/>
    </source>
</evidence>
<keyword evidence="4 7" id="KW-0812">Transmembrane</keyword>
<proteinExistence type="inferred from homology"/>
<comment type="caution">
    <text evidence="8">The sequence shown here is derived from an EMBL/GenBank/DDBJ whole genome shotgun (WGS) entry which is preliminary data.</text>
</comment>
<dbReference type="InterPro" id="IPR032808">
    <property type="entry name" value="DoxX"/>
</dbReference>